<dbReference type="EMBL" id="LVCM01000011">
    <property type="protein sequence ID" value="KYL34307.1"/>
    <property type="molecule type" value="Genomic_DNA"/>
</dbReference>
<reference evidence="2 3" key="1">
    <citation type="submission" date="2016-03" db="EMBL/GenBank/DDBJ databases">
        <authorList>
            <person name="Zhang H."/>
            <person name="Liu R."/>
            <person name="Wang M."/>
            <person name="Wang H."/>
            <person name="Wang L."/>
            <person name="Song L."/>
        </authorList>
    </citation>
    <scope>NUCLEOTIDE SEQUENCE [LARGE SCALE GENOMIC DNA]</scope>
    <source>
        <strain evidence="2 3">DSM 16098</strain>
    </source>
</reference>
<keyword evidence="1" id="KW-1133">Transmembrane helix</keyword>
<sequence>MPEKVQKTFTDEQLMHLKVAIGARQWGRHKVDFRFVLSFFRYRYYIVFLSGRNRRDLSVGEQRVSIYFQALFVTLVALFFGSVFLLVIYMFKSALGIDILDDYSLGVWSWFKELFK</sequence>
<proteinExistence type="predicted"/>
<organism evidence="2 3">
    <name type="scientific">Pseudoalteromonas agarivorans</name>
    <dbReference type="NCBI Taxonomy" id="176102"/>
    <lineage>
        <taxon>Bacteria</taxon>
        <taxon>Pseudomonadati</taxon>
        <taxon>Pseudomonadota</taxon>
        <taxon>Gammaproteobacteria</taxon>
        <taxon>Alteromonadales</taxon>
        <taxon>Pseudoalteromonadaceae</taxon>
        <taxon>Pseudoalteromonas</taxon>
    </lineage>
</organism>
<evidence type="ECO:0000313" key="2">
    <source>
        <dbReference type="EMBL" id="KYL34307.1"/>
    </source>
</evidence>
<protein>
    <submittedName>
        <fullName evidence="2">3-phosphoshikimate 1-carboxyvinyltransferase</fullName>
    </submittedName>
</protein>
<evidence type="ECO:0000256" key="1">
    <source>
        <dbReference type="SAM" id="Phobius"/>
    </source>
</evidence>
<name>A0ABR5VTV6_9GAMM</name>
<accession>A0ABR5VTV6</accession>
<keyword evidence="1" id="KW-0812">Transmembrane</keyword>
<comment type="caution">
    <text evidence="2">The sequence shown here is derived from an EMBL/GenBank/DDBJ whole genome shotgun (WGS) entry which is preliminary data.</text>
</comment>
<feature type="transmembrane region" description="Helical" evidence="1">
    <location>
        <begin position="66"/>
        <end position="91"/>
    </location>
</feature>
<keyword evidence="1" id="KW-0472">Membrane</keyword>
<gene>
    <name evidence="2" type="ORF">A2I98_12225</name>
</gene>
<evidence type="ECO:0000313" key="3">
    <source>
        <dbReference type="Proteomes" id="UP000075621"/>
    </source>
</evidence>
<dbReference type="Proteomes" id="UP000075621">
    <property type="component" value="Unassembled WGS sequence"/>
</dbReference>